<dbReference type="GeneID" id="73324278"/>
<evidence type="ECO:0000256" key="1">
    <source>
        <dbReference type="SAM" id="MobiDB-lite"/>
    </source>
</evidence>
<evidence type="ECO:0000313" key="2">
    <source>
        <dbReference type="EMBL" id="GKT43295.1"/>
    </source>
</evidence>
<dbReference type="EMBL" id="BQXU01000007">
    <property type="protein sequence ID" value="GKT43295.1"/>
    <property type="molecule type" value="Genomic_DNA"/>
</dbReference>
<gene>
    <name evidence="2" type="ORF">ColSpa_03476</name>
</gene>
<evidence type="ECO:0000313" key="3">
    <source>
        <dbReference type="Proteomes" id="UP001055115"/>
    </source>
</evidence>
<dbReference type="AlphaFoldDB" id="A0AA37NYD3"/>
<feature type="compositionally biased region" description="Polar residues" evidence="1">
    <location>
        <begin position="1"/>
        <end position="20"/>
    </location>
</feature>
<reference evidence="2 3" key="1">
    <citation type="submission" date="2022-03" db="EMBL/GenBank/DDBJ databases">
        <title>Genome data of Colletotrichum spp.</title>
        <authorList>
            <person name="Utami Y.D."/>
            <person name="Hiruma K."/>
        </authorList>
    </citation>
    <scope>NUCLEOTIDE SEQUENCE [LARGE SCALE GENOMIC DNA]</scope>
    <source>
        <strain evidence="2 3">MAFF 239500</strain>
    </source>
</reference>
<dbReference type="RefSeq" id="XP_049125645.1">
    <property type="nucleotide sequence ID" value="XM_049269688.1"/>
</dbReference>
<protein>
    <submittedName>
        <fullName evidence="2">Uncharacterized protein</fullName>
    </submittedName>
</protein>
<feature type="region of interest" description="Disordered" evidence="1">
    <location>
        <begin position="1"/>
        <end position="80"/>
    </location>
</feature>
<organism evidence="2 3">
    <name type="scientific">Colletotrichum spaethianum</name>
    <dbReference type="NCBI Taxonomy" id="700344"/>
    <lineage>
        <taxon>Eukaryota</taxon>
        <taxon>Fungi</taxon>
        <taxon>Dikarya</taxon>
        <taxon>Ascomycota</taxon>
        <taxon>Pezizomycotina</taxon>
        <taxon>Sordariomycetes</taxon>
        <taxon>Hypocreomycetidae</taxon>
        <taxon>Glomerellales</taxon>
        <taxon>Glomerellaceae</taxon>
        <taxon>Colletotrichum</taxon>
        <taxon>Colletotrichum spaethianum species complex</taxon>
    </lineage>
</organism>
<comment type="caution">
    <text evidence="2">The sequence shown here is derived from an EMBL/GenBank/DDBJ whole genome shotgun (WGS) entry which is preliminary data.</text>
</comment>
<proteinExistence type="predicted"/>
<accession>A0AA37NYD3</accession>
<name>A0AA37NYD3_9PEZI</name>
<feature type="compositionally biased region" description="Basic and acidic residues" evidence="1">
    <location>
        <begin position="29"/>
        <end position="47"/>
    </location>
</feature>
<keyword evidence="3" id="KW-1185">Reference proteome</keyword>
<sequence>MPPSHTSSMANNTGSQSSWAASRPTPNEKPSRDARLDKFNNDKDYDLAHGIQSGQRRPQTLEGKLGQHFANLPRATTNGH</sequence>
<dbReference type="Proteomes" id="UP001055115">
    <property type="component" value="Unassembled WGS sequence"/>
</dbReference>